<dbReference type="SUPFAM" id="SSF53335">
    <property type="entry name" value="S-adenosyl-L-methionine-dependent methyltransferases"/>
    <property type="match status" value="1"/>
</dbReference>
<dbReference type="CDD" id="cd02440">
    <property type="entry name" value="AdoMet_MTases"/>
    <property type="match status" value="1"/>
</dbReference>
<reference evidence="5 6" key="1">
    <citation type="journal article" date="2011" name="J. Bacteriol.">
        <title>Genome sequence of Methyloversatilis universalis FAM5T, a methylotrophic representative of the order Rhodocyclales.</title>
        <authorList>
            <person name="Kittichotirat W."/>
            <person name="Good N.M."/>
            <person name="Hall R."/>
            <person name="Bringel F."/>
            <person name="Lajus A."/>
            <person name="Medigue C."/>
            <person name="Smalley N.E."/>
            <person name="Beck D."/>
            <person name="Bumgarner R."/>
            <person name="Vuilleumier S."/>
            <person name="Kalyuzhnaya M.G."/>
        </authorList>
    </citation>
    <scope>NUCLEOTIDE SEQUENCE [LARGE SCALE GENOMIC DNA]</scope>
    <source>
        <strain evidence="6">ATCC BAA-1314 / JCM 13912 / FAM5</strain>
    </source>
</reference>
<evidence type="ECO:0000256" key="3">
    <source>
        <dbReference type="ARBA" id="ARBA00022679"/>
    </source>
</evidence>
<name>F5REQ5_METUF</name>
<gene>
    <name evidence="5" type="ORF">METUNv1_02780</name>
</gene>
<dbReference type="eggNOG" id="COG2226">
    <property type="taxonomic scope" value="Bacteria"/>
</dbReference>
<dbReference type="PANTHER" id="PTHR44942">
    <property type="entry name" value="METHYLTRANSF_11 DOMAIN-CONTAINING PROTEIN"/>
    <property type="match status" value="1"/>
</dbReference>
<keyword evidence="2 5" id="KW-0489">Methyltransferase</keyword>
<dbReference type="Gene3D" id="3.40.50.150">
    <property type="entry name" value="Vaccinia Virus protein VP39"/>
    <property type="match status" value="1"/>
</dbReference>
<evidence type="ECO:0000259" key="4">
    <source>
        <dbReference type="Pfam" id="PF08241"/>
    </source>
</evidence>
<dbReference type="Pfam" id="PF08241">
    <property type="entry name" value="Methyltransf_11"/>
    <property type="match status" value="1"/>
</dbReference>
<protein>
    <submittedName>
        <fullName evidence="5">Methyltransferase type 11</fullName>
    </submittedName>
</protein>
<dbReference type="STRING" id="1000565.METUNv1_02780"/>
<evidence type="ECO:0000313" key="6">
    <source>
        <dbReference type="Proteomes" id="UP000005019"/>
    </source>
</evidence>
<evidence type="ECO:0000256" key="1">
    <source>
        <dbReference type="ARBA" id="ARBA00008361"/>
    </source>
</evidence>
<evidence type="ECO:0000256" key="2">
    <source>
        <dbReference type="ARBA" id="ARBA00022603"/>
    </source>
</evidence>
<dbReference type="InterPro" id="IPR029063">
    <property type="entry name" value="SAM-dependent_MTases_sf"/>
</dbReference>
<dbReference type="GO" id="GO:0008757">
    <property type="term" value="F:S-adenosylmethionine-dependent methyltransferase activity"/>
    <property type="evidence" value="ECO:0007669"/>
    <property type="project" value="InterPro"/>
</dbReference>
<feature type="domain" description="Methyltransferase type 11" evidence="4">
    <location>
        <begin position="52"/>
        <end position="140"/>
    </location>
</feature>
<comment type="caution">
    <text evidence="5">The sequence shown here is derived from an EMBL/GenBank/DDBJ whole genome shotgun (WGS) entry which is preliminary data.</text>
</comment>
<dbReference type="InterPro" id="IPR013216">
    <property type="entry name" value="Methyltransf_11"/>
</dbReference>
<dbReference type="Proteomes" id="UP000005019">
    <property type="component" value="Unassembled WGS sequence"/>
</dbReference>
<dbReference type="InterPro" id="IPR051052">
    <property type="entry name" value="Diverse_substrate_MTase"/>
</dbReference>
<dbReference type="EMBL" id="AFHG01000052">
    <property type="protein sequence ID" value="EGK71386.1"/>
    <property type="molecule type" value="Genomic_DNA"/>
</dbReference>
<keyword evidence="6" id="KW-1185">Reference proteome</keyword>
<dbReference type="AlphaFoldDB" id="F5REQ5"/>
<sequence>MPMNDGNRQPPEAGSRNWFDQGGQAYARFRPDYPPALAARLAARAPDTRQAVDVGCGNGQFTRLLASHFDSVLGVDPSADQIAHTAPADRVRYRCAPAERLPLADRSASLITAAQAAHWFDLPAFYREVRRVAVPGAVIALISYGVLRLEPALDARFQRFYRDEIGPFWPPERARVDSGYASLDFPFAKIPAPALEIRVEWPLDGFLGYLLTWSSVRAAREAGGERLLRDFARDLSALWGDADTPRTVVWPLNMRIGTV</sequence>
<comment type="similarity">
    <text evidence="1">Belongs to the methyltransferase superfamily.</text>
</comment>
<dbReference type="GO" id="GO:0032259">
    <property type="term" value="P:methylation"/>
    <property type="evidence" value="ECO:0007669"/>
    <property type="project" value="UniProtKB-KW"/>
</dbReference>
<proteinExistence type="inferred from homology"/>
<organism evidence="5 6">
    <name type="scientific">Methyloversatilis universalis (strain ATCC BAA-1314 / DSM 25237 / JCM 13912 / CCUG 52030 / FAM5)</name>
    <dbReference type="NCBI Taxonomy" id="1000565"/>
    <lineage>
        <taxon>Bacteria</taxon>
        <taxon>Pseudomonadati</taxon>
        <taxon>Pseudomonadota</taxon>
        <taxon>Betaproteobacteria</taxon>
        <taxon>Nitrosomonadales</taxon>
        <taxon>Sterolibacteriaceae</taxon>
        <taxon>Methyloversatilis</taxon>
    </lineage>
</organism>
<dbReference type="PANTHER" id="PTHR44942:SF4">
    <property type="entry name" value="METHYLTRANSFERASE TYPE 11 DOMAIN-CONTAINING PROTEIN"/>
    <property type="match status" value="1"/>
</dbReference>
<evidence type="ECO:0000313" key="5">
    <source>
        <dbReference type="EMBL" id="EGK71386.1"/>
    </source>
</evidence>
<accession>F5REQ5</accession>
<keyword evidence="3 5" id="KW-0808">Transferase</keyword>